<reference evidence="2 3" key="1">
    <citation type="submission" date="2020-01" db="EMBL/GenBank/DDBJ databases">
        <authorList>
            <person name="Gupta K D."/>
        </authorList>
    </citation>
    <scope>NUCLEOTIDE SEQUENCE [LARGE SCALE GENOMIC DNA]</scope>
</reference>
<evidence type="ECO:0000313" key="3">
    <source>
        <dbReference type="Proteomes" id="UP000467700"/>
    </source>
</evidence>
<dbReference type="SUPFAM" id="SSF81383">
    <property type="entry name" value="F-box domain"/>
    <property type="match status" value="1"/>
</dbReference>
<protein>
    <recommendedName>
        <fullName evidence="1">F-box domain-containing protein</fullName>
    </recommendedName>
</protein>
<comment type="caution">
    <text evidence="2">The sequence shown here is derived from an EMBL/GenBank/DDBJ whole genome shotgun (WGS) entry which is preliminary data.</text>
</comment>
<accession>A0A8S0VRB0</accession>
<dbReference type="Pfam" id="PF12937">
    <property type="entry name" value="F-box-like"/>
    <property type="match status" value="1"/>
</dbReference>
<dbReference type="AlphaFoldDB" id="A0A8S0VRB0"/>
<evidence type="ECO:0000259" key="1">
    <source>
        <dbReference type="PROSITE" id="PS50181"/>
    </source>
</evidence>
<organism evidence="2 3">
    <name type="scientific">Cyclocybe aegerita</name>
    <name type="common">Black poplar mushroom</name>
    <name type="synonym">Agrocybe aegerita</name>
    <dbReference type="NCBI Taxonomy" id="1973307"/>
    <lineage>
        <taxon>Eukaryota</taxon>
        <taxon>Fungi</taxon>
        <taxon>Dikarya</taxon>
        <taxon>Basidiomycota</taxon>
        <taxon>Agaricomycotina</taxon>
        <taxon>Agaricomycetes</taxon>
        <taxon>Agaricomycetidae</taxon>
        <taxon>Agaricales</taxon>
        <taxon>Agaricineae</taxon>
        <taxon>Bolbitiaceae</taxon>
        <taxon>Cyclocybe</taxon>
    </lineage>
</organism>
<name>A0A8S0VRB0_CYCAE</name>
<dbReference type="InterPro" id="IPR036047">
    <property type="entry name" value="F-box-like_dom_sf"/>
</dbReference>
<dbReference type="OrthoDB" id="3226064at2759"/>
<dbReference type="PROSITE" id="PS50181">
    <property type="entry name" value="FBOX"/>
    <property type="match status" value="1"/>
</dbReference>
<dbReference type="Proteomes" id="UP000467700">
    <property type="component" value="Unassembled WGS sequence"/>
</dbReference>
<sequence>MTFTELPRELIEEILVVCDPVDLTRIAQTCSLMRSVIYLAEDSKLWREMYLELPFDDPRICVSQNGVKICEPIDWKGDLQRIVRAETVVDNLCVVRPGELENVLQTILQVTCNVRPLTSLEVNDDVEDELSLNLLGVAAKLRHGFLDRLEEMEGLTFAERQLTARLHTYFGLTKKDTTRQSIIKSRAFVYFLGNYRPETEYGPFLTTGAVNWEHMQAIHHVVSVHIVDLDEDQEFEFAFFPMSLPFTQIVIPKGIVLDETEDWVGVAGDWSVSFCFCDHRELLRFNEASAKGLDTSVFEDPEFREVFRTIETKLWFAKAAPDPDHPTRPVIYFYGEMQSPSSTMTGHIKMTVDNQVAWHFTSGEQGNALWSSAGIQVGGLQSGYGVLGSWSTIFHDSDDPVGPFWMQKHRHDGVHAP</sequence>
<feature type="domain" description="F-box" evidence="1">
    <location>
        <begin position="1"/>
        <end position="49"/>
    </location>
</feature>
<gene>
    <name evidence="2" type="ORF">AAE3_LOCUS5011</name>
</gene>
<dbReference type="Gene3D" id="1.20.1280.50">
    <property type="match status" value="1"/>
</dbReference>
<evidence type="ECO:0000313" key="2">
    <source>
        <dbReference type="EMBL" id="CAA7262845.1"/>
    </source>
</evidence>
<proteinExistence type="predicted"/>
<keyword evidence="3" id="KW-1185">Reference proteome</keyword>
<dbReference type="EMBL" id="CACVBS010000037">
    <property type="protein sequence ID" value="CAA7262845.1"/>
    <property type="molecule type" value="Genomic_DNA"/>
</dbReference>
<dbReference type="InterPro" id="IPR001810">
    <property type="entry name" value="F-box_dom"/>
</dbReference>